<feature type="transmembrane region" description="Helical" evidence="1">
    <location>
        <begin position="223"/>
        <end position="241"/>
    </location>
</feature>
<feature type="transmembrane region" description="Helical" evidence="1">
    <location>
        <begin position="198"/>
        <end position="217"/>
    </location>
</feature>
<evidence type="ECO:0000313" key="2">
    <source>
        <dbReference type="EMBL" id="MEC3861688.1"/>
    </source>
</evidence>
<comment type="caution">
    <text evidence="2">The sequence shown here is derived from an EMBL/GenBank/DDBJ whole genome shotgun (WGS) entry which is preliminary data.</text>
</comment>
<feature type="transmembrane region" description="Helical" evidence="1">
    <location>
        <begin position="69"/>
        <end position="91"/>
    </location>
</feature>
<keyword evidence="1" id="KW-0472">Membrane</keyword>
<accession>A0ABU6HGV4</accession>
<feature type="transmembrane region" description="Helical" evidence="1">
    <location>
        <begin position="128"/>
        <end position="148"/>
    </location>
</feature>
<organism evidence="2 3">
    <name type="scientific">Mesobacterium hydrothermale</name>
    <dbReference type="NCBI Taxonomy" id="3111907"/>
    <lineage>
        <taxon>Bacteria</taxon>
        <taxon>Pseudomonadati</taxon>
        <taxon>Pseudomonadota</taxon>
        <taxon>Alphaproteobacteria</taxon>
        <taxon>Rhodobacterales</taxon>
        <taxon>Roseobacteraceae</taxon>
        <taxon>Mesobacterium</taxon>
    </lineage>
</organism>
<name>A0ABU6HGV4_9RHOB</name>
<proteinExistence type="predicted"/>
<sequence length="313" mass="33327">MGALRFIARHGRWSLIAGLVAGLCLPGLAHWVKPWLPEMIAALLFVAAFRIGPRAALGNLRDLRGTLRVALIYQLALPLIALALAALLGLLNSPAMLAVILVLSSPSVTGSPNFTILMGQDPSAAMRLLLLGTALFPFTALPVLLFFPPFGSPAAVLLSSLKLMAVVFGAVGTAFALRHLAGDRVTPERQQAFDGAAAILLAVMVVGLMSVAGPVLTTDPARFARWLGFALMLNFGLQLLAWRFLRGIPARDLPGISVVAGNRNIALFLVALPDSTIDQLLLFIGCYQIPMYLTPTLMKFLHDRPKGRASAAP</sequence>
<feature type="transmembrane region" description="Helical" evidence="1">
    <location>
        <begin position="39"/>
        <end position="57"/>
    </location>
</feature>
<feature type="transmembrane region" description="Helical" evidence="1">
    <location>
        <begin position="154"/>
        <end position="177"/>
    </location>
</feature>
<evidence type="ECO:0000256" key="1">
    <source>
        <dbReference type="SAM" id="Phobius"/>
    </source>
</evidence>
<keyword evidence="3" id="KW-1185">Reference proteome</keyword>
<dbReference type="RefSeq" id="WP_326297411.1">
    <property type="nucleotide sequence ID" value="NZ_JAYLLH010000012.1"/>
</dbReference>
<dbReference type="Proteomes" id="UP001348149">
    <property type="component" value="Unassembled WGS sequence"/>
</dbReference>
<reference evidence="2 3" key="1">
    <citation type="submission" date="2024-01" db="EMBL/GenBank/DDBJ databases">
        <title>Mesobacterium rodlantinim sp. nov., isolated from shallow sea hydrothermal systems off Kueishantao Island.</title>
        <authorList>
            <person name="Su Z."/>
            <person name="Tang K."/>
        </authorList>
    </citation>
    <scope>NUCLEOTIDE SEQUENCE [LARGE SCALE GENOMIC DNA]</scope>
    <source>
        <strain evidence="2 3">TK19101</strain>
    </source>
</reference>
<protein>
    <submittedName>
        <fullName evidence="2">Uncharacterized protein</fullName>
    </submittedName>
</protein>
<gene>
    <name evidence="2" type="ORF">VK792_10360</name>
</gene>
<keyword evidence="1" id="KW-1133">Transmembrane helix</keyword>
<dbReference type="EMBL" id="JAYLLH010000012">
    <property type="protein sequence ID" value="MEC3861688.1"/>
    <property type="molecule type" value="Genomic_DNA"/>
</dbReference>
<keyword evidence="1" id="KW-0812">Transmembrane</keyword>
<feature type="transmembrane region" description="Helical" evidence="1">
    <location>
        <begin position="97"/>
        <end position="116"/>
    </location>
</feature>
<dbReference type="InterPro" id="IPR038770">
    <property type="entry name" value="Na+/solute_symporter_sf"/>
</dbReference>
<evidence type="ECO:0000313" key="3">
    <source>
        <dbReference type="Proteomes" id="UP001348149"/>
    </source>
</evidence>
<dbReference type="Gene3D" id="1.20.1530.20">
    <property type="match status" value="1"/>
</dbReference>